<dbReference type="KEGG" id="pphe:PP2015_1721"/>
<dbReference type="PANTHER" id="PTHR46208:SF1">
    <property type="entry name" value="MITOCHONDRIAL IMPORT RECEPTOR SUBUNIT TOM70"/>
    <property type="match status" value="1"/>
</dbReference>
<keyword evidence="5" id="KW-1133">Transmembrane helix</keyword>
<feature type="domain" description="OmpR/PhoB-type" evidence="11">
    <location>
        <begin position="1"/>
        <end position="99"/>
    </location>
</feature>
<dbReference type="InterPro" id="IPR001867">
    <property type="entry name" value="OmpR/PhoB-type_DNA-bd"/>
</dbReference>
<keyword evidence="4 9" id="KW-0802">TPR repeat</keyword>
<dbReference type="STRING" id="161398.PP2015_1721"/>
<dbReference type="Proteomes" id="UP000061457">
    <property type="component" value="Chromosome I"/>
</dbReference>
<dbReference type="OrthoDB" id="9180348at2"/>
<comment type="subcellular location">
    <subcellularLocation>
        <location evidence="1">Membrane</location>
        <topology evidence="1">Single-pass membrane protein</topology>
    </subcellularLocation>
</comment>
<dbReference type="PANTHER" id="PTHR46208">
    <property type="entry name" value="MITOCHONDRIAL IMPORT RECEPTOR SUBUNIT TOM70"/>
    <property type="match status" value="1"/>
</dbReference>
<evidence type="ECO:0000256" key="6">
    <source>
        <dbReference type="ARBA" id="ARBA00023125"/>
    </source>
</evidence>
<accession>A0A0S2K2C3</accession>
<evidence type="ECO:0000256" key="4">
    <source>
        <dbReference type="ARBA" id="ARBA00022803"/>
    </source>
</evidence>
<dbReference type="GO" id="GO:0006355">
    <property type="term" value="P:regulation of DNA-templated transcription"/>
    <property type="evidence" value="ECO:0007669"/>
    <property type="project" value="InterPro"/>
</dbReference>
<keyword evidence="13" id="KW-1185">Reference proteome</keyword>
<dbReference type="InterPro" id="IPR016032">
    <property type="entry name" value="Sig_transdc_resp-reg_C-effctor"/>
</dbReference>
<proteinExistence type="inferred from homology"/>
<feature type="repeat" description="TPR" evidence="9">
    <location>
        <begin position="250"/>
        <end position="283"/>
    </location>
</feature>
<dbReference type="SMART" id="SM00862">
    <property type="entry name" value="Trans_reg_C"/>
    <property type="match status" value="1"/>
</dbReference>
<evidence type="ECO:0000256" key="7">
    <source>
        <dbReference type="ARBA" id="ARBA00023136"/>
    </source>
</evidence>
<dbReference type="RefSeq" id="WP_058029895.1">
    <property type="nucleotide sequence ID" value="NZ_CP013187.1"/>
</dbReference>
<gene>
    <name evidence="12" type="ORF">PP2015_1721</name>
</gene>
<dbReference type="InterPro" id="IPR019734">
    <property type="entry name" value="TPR_rpt"/>
</dbReference>
<dbReference type="SUPFAM" id="SSF46894">
    <property type="entry name" value="C-terminal effector domain of the bipartite response regulators"/>
    <property type="match status" value="1"/>
</dbReference>
<evidence type="ECO:0000256" key="1">
    <source>
        <dbReference type="ARBA" id="ARBA00004167"/>
    </source>
</evidence>
<dbReference type="Gene3D" id="1.10.10.10">
    <property type="entry name" value="Winged helix-like DNA-binding domain superfamily/Winged helix DNA-binding domain"/>
    <property type="match status" value="1"/>
</dbReference>
<evidence type="ECO:0000256" key="3">
    <source>
        <dbReference type="ARBA" id="ARBA00022737"/>
    </source>
</evidence>
<dbReference type="SMART" id="SM00028">
    <property type="entry name" value="TPR"/>
    <property type="match status" value="4"/>
</dbReference>
<dbReference type="PATRIC" id="fig|161398.10.peg.1746"/>
<comment type="similarity">
    <text evidence="8">Belongs to the Tom70 family.</text>
</comment>
<evidence type="ECO:0000256" key="9">
    <source>
        <dbReference type="PROSITE-ProRule" id="PRU00339"/>
    </source>
</evidence>
<evidence type="ECO:0000256" key="5">
    <source>
        <dbReference type="ARBA" id="ARBA00022989"/>
    </source>
</evidence>
<dbReference type="PROSITE" id="PS50005">
    <property type="entry name" value="TPR"/>
    <property type="match status" value="1"/>
</dbReference>
<dbReference type="CDD" id="cd00383">
    <property type="entry name" value="trans_reg_C"/>
    <property type="match status" value="1"/>
</dbReference>
<evidence type="ECO:0000259" key="11">
    <source>
        <dbReference type="PROSITE" id="PS51755"/>
    </source>
</evidence>
<evidence type="ECO:0000256" key="10">
    <source>
        <dbReference type="PROSITE-ProRule" id="PRU01091"/>
    </source>
</evidence>
<dbReference type="AlphaFoldDB" id="A0A0S2K2C3"/>
<evidence type="ECO:0000313" key="13">
    <source>
        <dbReference type="Proteomes" id="UP000061457"/>
    </source>
</evidence>
<name>A0A0S2K2C3_9GAMM</name>
<sequence length="528" mass="59472">MSVYKVGENLTLNLDERKLFKGSTEVSLPELSYRLLVCLAERAPNVVSHDILLDYVWQGKIVSEDTIKKRVSRLREVLAVEEKLEPIIAERGLGYRLNLLVKRDERTVHLQGEQQNPSKLVSPQFHFFIRDRVILSGLVIFGIIALGVLQQREPSKILQPEQVNISLLTPDEAIELDVARFMGLQNSSKIDSAILRLENSINQASNKVAIFSILSELYLTKHKLYGANQDDLIQAYQFAVKAVNASNSQPWPYVALGNVQIEQGKYKNAIESANKAISLSPKWVNAHAVKSSALNHRGDISGAWQAIQIAHKLQPDNPLVQKIRAQVLLNKNMFSWSERHLESLIASTPQDAFYLLTQAEYFLATKEYEKAEKALIELLTLKPNFIEAHLLMASALELQGKVDKSLVHLERIANSQSKYAKLALLLANLADDNNRNVKGKPSEADTYSNHFIASLTALSNKDPDQFLQLAKKAVQSGFSKEYLLESNIIYTSLEQQGQSDNLLKDYQALKTNLFNIKQARRVKRVPIL</sequence>
<keyword evidence="7" id="KW-0472">Membrane</keyword>
<dbReference type="Gene3D" id="1.25.40.10">
    <property type="entry name" value="Tetratricopeptide repeat domain"/>
    <property type="match status" value="1"/>
</dbReference>
<keyword evidence="6 10" id="KW-0238">DNA-binding</keyword>
<dbReference type="EMBL" id="CP013187">
    <property type="protein sequence ID" value="ALO42223.1"/>
    <property type="molecule type" value="Genomic_DNA"/>
</dbReference>
<dbReference type="SUPFAM" id="SSF48452">
    <property type="entry name" value="TPR-like"/>
    <property type="match status" value="1"/>
</dbReference>
<dbReference type="InterPro" id="IPR011990">
    <property type="entry name" value="TPR-like_helical_dom_sf"/>
</dbReference>
<evidence type="ECO:0000256" key="8">
    <source>
        <dbReference type="ARBA" id="ARBA00038030"/>
    </source>
</evidence>
<keyword evidence="2" id="KW-0812">Transmembrane</keyword>
<evidence type="ECO:0000256" key="2">
    <source>
        <dbReference type="ARBA" id="ARBA00022692"/>
    </source>
</evidence>
<dbReference type="Pfam" id="PF13181">
    <property type="entry name" value="TPR_8"/>
    <property type="match status" value="1"/>
</dbReference>
<dbReference type="Pfam" id="PF00486">
    <property type="entry name" value="Trans_reg_C"/>
    <property type="match status" value="1"/>
</dbReference>
<dbReference type="PROSITE" id="PS51755">
    <property type="entry name" value="OMPR_PHOB"/>
    <property type="match status" value="1"/>
</dbReference>
<dbReference type="GO" id="GO:0003677">
    <property type="term" value="F:DNA binding"/>
    <property type="evidence" value="ECO:0007669"/>
    <property type="project" value="UniProtKB-UniRule"/>
</dbReference>
<reference evidence="12 13" key="1">
    <citation type="submission" date="2015-11" db="EMBL/GenBank/DDBJ databases">
        <authorList>
            <person name="Zhang Y."/>
            <person name="Guo Z."/>
        </authorList>
    </citation>
    <scope>NUCLEOTIDE SEQUENCE [LARGE SCALE GENOMIC DNA]</scope>
    <source>
        <strain evidence="12 13">KCTC 12086</strain>
    </source>
</reference>
<protein>
    <recommendedName>
        <fullName evidence="11">OmpR/PhoB-type domain-containing protein</fullName>
    </recommendedName>
</protein>
<dbReference type="InterPro" id="IPR036388">
    <property type="entry name" value="WH-like_DNA-bd_sf"/>
</dbReference>
<evidence type="ECO:0000313" key="12">
    <source>
        <dbReference type="EMBL" id="ALO42223.1"/>
    </source>
</evidence>
<feature type="DNA-binding region" description="OmpR/PhoB-type" evidence="10">
    <location>
        <begin position="1"/>
        <end position="99"/>
    </location>
</feature>
<keyword evidence="3" id="KW-0677">Repeat</keyword>
<organism evidence="12 13">
    <name type="scientific">Pseudoalteromonas phenolica</name>
    <dbReference type="NCBI Taxonomy" id="161398"/>
    <lineage>
        <taxon>Bacteria</taxon>
        <taxon>Pseudomonadati</taxon>
        <taxon>Pseudomonadota</taxon>
        <taxon>Gammaproteobacteria</taxon>
        <taxon>Alteromonadales</taxon>
        <taxon>Pseudoalteromonadaceae</taxon>
        <taxon>Pseudoalteromonas</taxon>
    </lineage>
</organism>
<dbReference type="GO" id="GO:0016020">
    <property type="term" value="C:membrane"/>
    <property type="evidence" value="ECO:0007669"/>
    <property type="project" value="UniProtKB-SubCell"/>
</dbReference>
<dbReference type="GO" id="GO:0000160">
    <property type="term" value="P:phosphorelay signal transduction system"/>
    <property type="evidence" value="ECO:0007669"/>
    <property type="project" value="InterPro"/>
</dbReference>